<dbReference type="AlphaFoldDB" id="A0AAW1GXF7"/>
<evidence type="ECO:0000313" key="5">
    <source>
        <dbReference type="Proteomes" id="UP001443914"/>
    </source>
</evidence>
<feature type="domain" description="Retrovirus-related Pol polyprotein from transposon TNT 1-94-like beta-barrel" evidence="3">
    <location>
        <begin position="59"/>
        <end position="134"/>
    </location>
</feature>
<dbReference type="Pfam" id="PF22936">
    <property type="entry name" value="Pol_BBD"/>
    <property type="match status" value="1"/>
</dbReference>
<dbReference type="EMBL" id="JBDFQZ010000013">
    <property type="protein sequence ID" value="KAK9669446.1"/>
    <property type="molecule type" value="Genomic_DNA"/>
</dbReference>
<evidence type="ECO:0008006" key="6">
    <source>
        <dbReference type="Google" id="ProtNLM"/>
    </source>
</evidence>
<feature type="domain" description="GAG-pre-integrase" evidence="2">
    <location>
        <begin position="201"/>
        <end position="251"/>
    </location>
</feature>
<dbReference type="InterPro" id="IPR039537">
    <property type="entry name" value="Retrotran_Ty1/copia-like"/>
</dbReference>
<name>A0AAW1GXF7_SAPOF</name>
<dbReference type="InterPro" id="IPR036397">
    <property type="entry name" value="RNaseH_sf"/>
</dbReference>
<keyword evidence="5" id="KW-1185">Reference proteome</keyword>
<dbReference type="GO" id="GO:0008233">
    <property type="term" value="F:peptidase activity"/>
    <property type="evidence" value="ECO:0007669"/>
    <property type="project" value="UniProtKB-KW"/>
</dbReference>
<evidence type="ECO:0000259" key="2">
    <source>
        <dbReference type="Pfam" id="PF13976"/>
    </source>
</evidence>
<keyword evidence="1" id="KW-0645">Protease</keyword>
<reference evidence="4" key="1">
    <citation type="submission" date="2024-03" db="EMBL/GenBank/DDBJ databases">
        <title>WGS assembly of Saponaria officinalis var. Norfolk2.</title>
        <authorList>
            <person name="Jenkins J."/>
            <person name="Shu S."/>
            <person name="Grimwood J."/>
            <person name="Barry K."/>
            <person name="Goodstein D."/>
            <person name="Schmutz J."/>
            <person name="Leebens-Mack J."/>
            <person name="Osbourn A."/>
        </authorList>
    </citation>
    <scope>NUCLEOTIDE SEQUENCE [LARGE SCALE GENOMIC DNA]</scope>
    <source>
        <strain evidence="4">JIC</strain>
    </source>
</reference>
<dbReference type="Pfam" id="PF13976">
    <property type="entry name" value="gag_pre-integrs"/>
    <property type="match status" value="1"/>
</dbReference>
<dbReference type="Proteomes" id="UP001443914">
    <property type="component" value="Unassembled WGS sequence"/>
</dbReference>
<comment type="caution">
    <text evidence="4">The sequence shown here is derived from an EMBL/GenBank/DDBJ whole genome shotgun (WGS) entry which is preliminary data.</text>
</comment>
<sequence length="319" mass="35500">MPTAVDSGVVDDIINTVMQQVLRAISDKASVPSSSSNFAGTLHSFQASAIPINALFANWIIDTGASDHMTSNIDLLHDICYLSKPLMVGLPDGRIKLVYQTGTVFLTPDITLKNVLLVPDFKQNLLSVGRLIDNTNLCVIFYPHMCLFQDLSSKVTLGTGHKIGDLYKFQGIQHTNLRSKVATAVYNALGLRSDASFCSISSTYSCAKGLDFALLHARLGHTSVEKLRHLSAIKMSPTHDFSCETCILAKHRKLPFYKSASYALHCFELFHMDIWGPYKIPTYTGARFFLTILDDHSRTTWTFLFQTKSQVPKLIQNFL</sequence>
<dbReference type="SUPFAM" id="SSF53098">
    <property type="entry name" value="Ribonuclease H-like"/>
    <property type="match status" value="1"/>
</dbReference>
<dbReference type="Gene3D" id="3.30.420.10">
    <property type="entry name" value="Ribonuclease H-like superfamily/Ribonuclease H"/>
    <property type="match status" value="1"/>
</dbReference>
<dbReference type="InterPro" id="IPR054722">
    <property type="entry name" value="PolX-like_BBD"/>
</dbReference>
<organism evidence="4 5">
    <name type="scientific">Saponaria officinalis</name>
    <name type="common">Common soapwort</name>
    <name type="synonym">Lychnis saponaria</name>
    <dbReference type="NCBI Taxonomy" id="3572"/>
    <lineage>
        <taxon>Eukaryota</taxon>
        <taxon>Viridiplantae</taxon>
        <taxon>Streptophyta</taxon>
        <taxon>Embryophyta</taxon>
        <taxon>Tracheophyta</taxon>
        <taxon>Spermatophyta</taxon>
        <taxon>Magnoliopsida</taxon>
        <taxon>eudicotyledons</taxon>
        <taxon>Gunneridae</taxon>
        <taxon>Pentapetalae</taxon>
        <taxon>Caryophyllales</taxon>
        <taxon>Caryophyllaceae</taxon>
        <taxon>Caryophylleae</taxon>
        <taxon>Saponaria</taxon>
    </lineage>
</organism>
<evidence type="ECO:0000259" key="3">
    <source>
        <dbReference type="Pfam" id="PF22936"/>
    </source>
</evidence>
<evidence type="ECO:0000256" key="1">
    <source>
        <dbReference type="ARBA" id="ARBA00022670"/>
    </source>
</evidence>
<evidence type="ECO:0000313" key="4">
    <source>
        <dbReference type="EMBL" id="KAK9669446.1"/>
    </source>
</evidence>
<keyword evidence="1" id="KW-0378">Hydrolase</keyword>
<gene>
    <name evidence="4" type="ORF">RND81_13G130700</name>
</gene>
<accession>A0AAW1GXF7</accession>
<dbReference type="InterPro" id="IPR025724">
    <property type="entry name" value="GAG-pre-integrase_dom"/>
</dbReference>
<proteinExistence type="predicted"/>
<dbReference type="PANTHER" id="PTHR42648">
    <property type="entry name" value="TRANSPOSASE, PUTATIVE-RELATED"/>
    <property type="match status" value="1"/>
</dbReference>
<dbReference type="PANTHER" id="PTHR42648:SF31">
    <property type="entry name" value="RNA-DIRECTED DNA POLYMERASE"/>
    <property type="match status" value="1"/>
</dbReference>
<dbReference type="GO" id="GO:0003676">
    <property type="term" value="F:nucleic acid binding"/>
    <property type="evidence" value="ECO:0007669"/>
    <property type="project" value="InterPro"/>
</dbReference>
<dbReference type="InterPro" id="IPR012337">
    <property type="entry name" value="RNaseH-like_sf"/>
</dbReference>
<protein>
    <recommendedName>
        <fullName evidence="6">GAG-pre-integrase domain-containing protein</fullName>
    </recommendedName>
</protein>
<dbReference type="GO" id="GO:0006508">
    <property type="term" value="P:proteolysis"/>
    <property type="evidence" value="ECO:0007669"/>
    <property type="project" value="UniProtKB-KW"/>
</dbReference>